<feature type="region of interest" description="Disordered" evidence="1">
    <location>
        <begin position="58"/>
        <end position="87"/>
    </location>
</feature>
<organism evidence="2 3">
    <name type="scientific">Popillia japonica</name>
    <name type="common">Japanese beetle</name>
    <dbReference type="NCBI Taxonomy" id="7064"/>
    <lineage>
        <taxon>Eukaryota</taxon>
        <taxon>Metazoa</taxon>
        <taxon>Ecdysozoa</taxon>
        <taxon>Arthropoda</taxon>
        <taxon>Hexapoda</taxon>
        <taxon>Insecta</taxon>
        <taxon>Pterygota</taxon>
        <taxon>Neoptera</taxon>
        <taxon>Endopterygota</taxon>
        <taxon>Coleoptera</taxon>
        <taxon>Polyphaga</taxon>
        <taxon>Scarabaeiformia</taxon>
        <taxon>Scarabaeidae</taxon>
        <taxon>Rutelinae</taxon>
        <taxon>Popillia</taxon>
    </lineage>
</organism>
<evidence type="ECO:0000313" key="3">
    <source>
        <dbReference type="Proteomes" id="UP001458880"/>
    </source>
</evidence>
<sequence length="113" mass="12744">MNSCDGISTKWQNVRDAFVRPLKKKSGQRKYLYHDQLLFLLKIVNKDQTESSISYTEVASTEISEDVDNGDGAVTTESTPSSSRDSSLIHIQFQEKCPTQNTIVIPSRNFEEA</sequence>
<feature type="compositionally biased region" description="Low complexity" evidence="1">
    <location>
        <begin position="75"/>
        <end position="86"/>
    </location>
</feature>
<proteinExistence type="predicted"/>
<keyword evidence="3" id="KW-1185">Reference proteome</keyword>
<evidence type="ECO:0008006" key="4">
    <source>
        <dbReference type="Google" id="ProtNLM"/>
    </source>
</evidence>
<dbReference type="EMBL" id="JASPKY010000262">
    <property type="protein sequence ID" value="KAK9712509.1"/>
    <property type="molecule type" value="Genomic_DNA"/>
</dbReference>
<reference evidence="2 3" key="1">
    <citation type="journal article" date="2024" name="BMC Genomics">
        <title>De novo assembly and annotation of Popillia japonica's genome with initial clues to its potential as an invasive pest.</title>
        <authorList>
            <person name="Cucini C."/>
            <person name="Boschi S."/>
            <person name="Funari R."/>
            <person name="Cardaioli E."/>
            <person name="Iannotti N."/>
            <person name="Marturano G."/>
            <person name="Paoli F."/>
            <person name="Bruttini M."/>
            <person name="Carapelli A."/>
            <person name="Frati F."/>
            <person name="Nardi F."/>
        </authorList>
    </citation>
    <scope>NUCLEOTIDE SEQUENCE [LARGE SCALE GENOMIC DNA]</scope>
    <source>
        <strain evidence="2">DMR45628</strain>
    </source>
</reference>
<accession>A0AAW1K2E8</accession>
<name>A0AAW1K2E8_POPJA</name>
<comment type="caution">
    <text evidence="2">The sequence shown here is derived from an EMBL/GenBank/DDBJ whole genome shotgun (WGS) entry which is preliminary data.</text>
</comment>
<evidence type="ECO:0000313" key="2">
    <source>
        <dbReference type="EMBL" id="KAK9712509.1"/>
    </source>
</evidence>
<dbReference type="AlphaFoldDB" id="A0AAW1K2E8"/>
<evidence type="ECO:0000256" key="1">
    <source>
        <dbReference type="SAM" id="MobiDB-lite"/>
    </source>
</evidence>
<gene>
    <name evidence="2" type="ORF">QE152_g24847</name>
</gene>
<dbReference type="Proteomes" id="UP001458880">
    <property type="component" value="Unassembled WGS sequence"/>
</dbReference>
<protein>
    <recommendedName>
        <fullName evidence="4">MADF domain-containing protein</fullName>
    </recommendedName>
</protein>